<dbReference type="Proteomes" id="UP000595792">
    <property type="component" value="Chromosome"/>
</dbReference>
<reference evidence="2 3" key="1">
    <citation type="submission" date="2020-11" db="EMBL/GenBank/DDBJ databases">
        <title>Closed and high quality bacterial genomes of the OMM12 community.</title>
        <authorList>
            <person name="Marbouty M."/>
            <person name="Lamy-Besnier Q."/>
            <person name="Debarbieux L."/>
            <person name="Koszul R."/>
        </authorList>
    </citation>
    <scope>NUCLEOTIDE SEQUENCE [LARGE SCALE GENOMIC DNA]</scope>
    <source>
        <strain evidence="2 3">YL31</strain>
    </source>
</reference>
<dbReference type="InterPro" id="IPR001387">
    <property type="entry name" value="Cro/C1-type_HTH"/>
</dbReference>
<dbReference type="SMART" id="SM00530">
    <property type="entry name" value="HTH_XRE"/>
    <property type="match status" value="1"/>
</dbReference>
<dbReference type="AlphaFoldDB" id="A0AAX1KGF5"/>
<feature type="domain" description="HTH cro/C1-type" evidence="1">
    <location>
        <begin position="8"/>
        <end position="64"/>
    </location>
</feature>
<name>A0AAX1KGF5_FLAPL</name>
<dbReference type="GO" id="GO:0003677">
    <property type="term" value="F:DNA binding"/>
    <property type="evidence" value="ECO:0007669"/>
    <property type="project" value="InterPro"/>
</dbReference>
<proteinExistence type="predicted"/>
<dbReference type="RefSeq" id="WP_065535284.1">
    <property type="nucleotide sequence ID" value="NZ_CP015406.2"/>
</dbReference>
<protein>
    <submittedName>
        <fullName evidence="2">Helix-turn-helix transcriptional regulator</fullName>
    </submittedName>
</protein>
<sequence>MNEFRERLRRLREEKKPVRSMAVVSELCGLPRSAVRKYERGEAKPNMTALIALADYYEVSLDYLTGRVKYR</sequence>
<evidence type="ECO:0000313" key="3">
    <source>
        <dbReference type="Proteomes" id="UP000595792"/>
    </source>
</evidence>
<evidence type="ECO:0000259" key="1">
    <source>
        <dbReference type="PROSITE" id="PS50943"/>
    </source>
</evidence>
<dbReference type="EMBL" id="CP065315">
    <property type="protein sequence ID" value="QQR04913.1"/>
    <property type="molecule type" value="Genomic_DNA"/>
</dbReference>
<accession>A0AAX1KGF5</accession>
<dbReference type="CDD" id="cd00093">
    <property type="entry name" value="HTH_XRE"/>
    <property type="match status" value="1"/>
</dbReference>
<dbReference type="InterPro" id="IPR010982">
    <property type="entry name" value="Lambda_DNA-bd_dom_sf"/>
</dbReference>
<dbReference type="Gene3D" id="1.10.260.40">
    <property type="entry name" value="lambda repressor-like DNA-binding domains"/>
    <property type="match status" value="1"/>
</dbReference>
<dbReference type="Pfam" id="PF01381">
    <property type="entry name" value="HTH_3"/>
    <property type="match status" value="1"/>
</dbReference>
<organism evidence="2 3">
    <name type="scientific">Flavonifractor plautii</name>
    <name type="common">Fusobacterium plautii</name>
    <dbReference type="NCBI Taxonomy" id="292800"/>
    <lineage>
        <taxon>Bacteria</taxon>
        <taxon>Bacillati</taxon>
        <taxon>Bacillota</taxon>
        <taxon>Clostridia</taxon>
        <taxon>Eubacteriales</taxon>
        <taxon>Oscillospiraceae</taxon>
        <taxon>Flavonifractor</taxon>
    </lineage>
</organism>
<evidence type="ECO:0000313" key="2">
    <source>
        <dbReference type="EMBL" id="QQR04913.1"/>
    </source>
</evidence>
<dbReference type="PROSITE" id="PS50943">
    <property type="entry name" value="HTH_CROC1"/>
    <property type="match status" value="1"/>
</dbReference>
<dbReference type="KEGG" id="fpla:A4U99_14505"/>
<dbReference type="SUPFAM" id="SSF47413">
    <property type="entry name" value="lambda repressor-like DNA-binding domains"/>
    <property type="match status" value="1"/>
</dbReference>
<gene>
    <name evidence="2" type="ORF">I5Q84_13110</name>
</gene>